<evidence type="ECO:0000313" key="10">
    <source>
        <dbReference type="EMBL" id="AYQ93714.1"/>
    </source>
</evidence>
<dbReference type="SUPFAM" id="SSF81548">
    <property type="entry name" value="Subunit XII of photosystem I reaction centre, PsaM"/>
    <property type="match status" value="1"/>
</dbReference>
<accession>A0A3G3LLW7</accession>
<geneLocation type="chloroplast" evidence="10"/>
<proteinExistence type="inferred from homology"/>
<keyword evidence="2 9" id="KW-0602">Photosynthesis</keyword>
<protein>
    <recommendedName>
        <fullName evidence="9">Photosystem I reaction center subunit XII</fullName>
    </recommendedName>
    <alternativeName>
        <fullName evidence="9">PSI-M</fullName>
    </alternativeName>
</protein>
<dbReference type="HAMAP" id="MF_00828">
    <property type="entry name" value="PSI_PsaM"/>
    <property type="match status" value="1"/>
</dbReference>
<evidence type="ECO:0000256" key="1">
    <source>
        <dbReference type="ARBA" id="ARBA00022528"/>
    </source>
</evidence>
<organism evidence="10">
    <name type="scientific">Phacus pleuronectes</name>
    <dbReference type="NCBI Taxonomy" id="102908"/>
    <lineage>
        <taxon>Eukaryota</taxon>
        <taxon>Discoba</taxon>
        <taxon>Euglenozoa</taxon>
        <taxon>Euglenida</taxon>
        <taxon>Spirocuta</taxon>
        <taxon>Euglenophyceae</taxon>
        <taxon>Euglenales</taxon>
        <taxon>Phacaceae</taxon>
        <taxon>Phacus</taxon>
    </lineage>
</organism>
<comment type="similarity">
    <text evidence="9">Belongs to the PsaM family.</text>
</comment>
<keyword evidence="1 10" id="KW-0150">Chloroplast</keyword>
<name>A0A3G3LLW7_9EUGL</name>
<keyword evidence="7 9" id="KW-0793">Thylakoid</keyword>
<dbReference type="InterPro" id="IPR037279">
    <property type="entry name" value="PSI_PsaM_sf"/>
</dbReference>
<reference evidence="10" key="1">
    <citation type="journal article" date="2018" name="Sci. Rep.">
        <title>Dynamic evolution of inverted repeats in Euglenophyta plastid genomes.</title>
        <authorList>
            <person name="Karnkowska A."/>
            <person name="Bennett M.S."/>
            <person name="Triemer R.E."/>
        </authorList>
    </citation>
    <scope>NUCLEOTIDE SEQUENCE</scope>
</reference>
<dbReference type="NCBIfam" id="TIGR03053">
    <property type="entry name" value="PS_I_psaM"/>
    <property type="match status" value="1"/>
</dbReference>
<dbReference type="GO" id="GO:0015979">
    <property type="term" value="P:photosynthesis"/>
    <property type="evidence" value="ECO:0007669"/>
    <property type="project" value="UniProtKB-UniRule"/>
</dbReference>
<comment type="subcellular location">
    <subcellularLocation>
        <location evidence="9">Plastid</location>
        <location evidence="9">Chloroplast thylakoid membrane</location>
        <topology evidence="9">Single-pass membrane protein</topology>
    </subcellularLocation>
</comment>
<keyword evidence="8 9" id="KW-0472">Membrane</keyword>
<gene>
    <name evidence="9" type="primary">psaM</name>
</gene>
<dbReference type="Pfam" id="PF07465">
    <property type="entry name" value="PsaM"/>
    <property type="match status" value="1"/>
</dbReference>
<dbReference type="EMBL" id="MH898673">
    <property type="protein sequence ID" value="AYQ93714.1"/>
    <property type="molecule type" value="Genomic_DNA"/>
</dbReference>
<sequence>MITNIQTFAILLLSIIPGILAINLGKELYK</sequence>
<dbReference type="GO" id="GO:0009522">
    <property type="term" value="C:photosystem I"/>
    <property type="evidence" value="ECO:0007669"/>
    <property type="project" value="UniProtKB-KW"/>
</dbReference>
<keyword evidence="4 9" id="KW-0812">Transmembrane</keyword>
<evidence type="ECO:0000256" key="3">
    <source>
        <dbReference type="ARBA" id="ARBA00022640"/>
    </source>
</evidence>
<keyword evidence="6 9" id="KW-1133">Transmembrane helix</keyword>
<keyword evidence="3 10" id="KW-0934">Plastid</keyword>
<evidence type="ECO:0000256" key="6">
    <source>
        <dbReference type="ARBA" id="ARBA00022989"/>
    </source>
</evidence>
<dbReference type="AlphaFoldDB" id="A0A3G3LLW7"/>
<evidence type="ECO:0000256" key="9">
    <source>
        <dbReference type="HAMAP-Rule" id="MF_00828"/>
    </source>
</evidence>
<evidence type="ECO:0000256" key="8">
    <source>
        <dbReference type="ARBA" id="ARBA00023136"/>
    </source>
</evidence>
<keyword evidence="5 9" id="KW-0603">Photosystem I</keyword>
<evidence type="ECO:0000256" key="7">
    <source>
        <dbReference type="ARBA" id="ARBA00023078"/>
    </source>
</evidence>
<evidence type="ECO:0000256" key="4">
    <source>
        <dbReference type="ARBA" id="ARBA00022692"/>
    </source>
</evidence>
<evidence type="ECO:0000256" key="2">
    <source>
        <dbReference type="ARBA" id="ARBA00022531"/>
    </source>
</evidence>
<evidence type="ECO:0000256" key="5">
    <source>
        <dbReference type="ARBA" id="ARBA00022836"/>
    </source>
</evidence>
<dbReference type="GO" id="GO:0009535">
    <property type="term" value="C:chloroplast thylakoid membrane"/>
    <property type="evidence" value="ECO:0007669"/>
    <property type="project" value="UniProtKB-SubCell"/>
</dbReference>
<dbReference type="InterPro" id="IPR010010">
    <property type="entry name" value="PSI_PsaM"/>
</dbReference>